<evidence type="ECO:0000313" key="1">
    <source>
        <dbReference type="EMBL" id="SER61024.1"/>
    </source>
</evidence>
<accession>A0A1H9QKQ3</accession>
<proteinExistence type="predicted"/>
<comment type="caution">
    <text evidence="1">The sequence shown here is derived from an EMBL/GenBank/DDBJ whole genome shotgun (WGS) entry which is preliminary data.</text>
</comment>
<organism evidence="1 2">
    <name type="scientific">Lysinibacillus fusiformis</name>
    <dbReference type="NCBI Taxonomy" id="28031"/>
    <lineage>
        <taxon>Bacteria</taxon>
        <taxon>Bacillati</taxon>
        <taxon>Bacillota</taxon>
        <taxon>Bacilli</taxon>
        <taxon>Bacillales</taxon>
        <taxon>Bacillaceae</taxon>
        <taxon>Lysinibacillus</taxon>
    </lineage>
</organism>
<reference evidence="1 2" key="1">
    <citation type="submission" date="2016-10" db="EMBL/GenBank/DDBJ databases">
        <authorList>
            <person name="Varghese N."/>
            <person name="Submissions S."/>
        </authorList>
    </citation>
    <scope>NUCLEOTIDE SEQUENCE [LARGE SCALE GENOMIC DNA]</scope>
    <source>
        <strain evidence="1 2">TC-13</strain>
    </source>
</reference>
<dbReference type="PROSITE" id="PS51257">
    <property type="entry name" value="PROKAR_LIPOPROTEIN"/>
    <property type="match status" value="1"/>
</dbReference>
<evidence type="ECO:0000313" key="2">
    <source>
        <dbReference type="Proteomes" id="UP000199410"/>
    </source>
</evidence>
<dbReference type="EMBL" id="FOEL01000019">
    <property type="protein sequence ID" value="SER61024.1"/>
    <property type="molecule type" value="Genomic_DNA"/>
</dbReference>
<dbReference type="Proteomes" id="UP000199410">
    <property type="component" value="Unassembled WGS sequence"/>
</dbReference>
<dbReference type="RefSeq" id="WP_089987115.1">
    <property type="nucleotide sequence ID" value="NZ_FMVP01000021.1"/>
</dbReference>
<protein>
    <submittedName>
        <fullName evidence="1">Uncharacterized protein</fullName>
    </submittedName>
</protein>
<dbReference type="AlphaFoldDB" id="A0A1H9QKQ3"/>
<sequence length="248" mass="27413">MKKLFYIGALSAFLLAACGEEEVKPKEVKPVAEEKQQDEKVTSGVPEYKIEEDNFGKGMWKVVLSTPSTDEKELKALVEEMKNLAAEKYEDVSSIWVNIKTEGSVANTYAATAKVALDEKGKATTGLDELGVFEFNYNVGETHETTTADLPQSNADYTADDILKAFQNAGLSTTEPRDNSQNCVKLECTKLITTEDVSIYEWPSVEKAQEVSAKKFGDAQAGTIIIRMNNKELDIQKYIDAMNSVVNK</sequence>
<name>A0A1H9QKQ3_9BACI</name>
<gene>
    <name evidence="1" type="ORF">SAMN02787113_04196</name>
</gene>